<reference evidence="2 3" key="1">
    <citation type="submission" date="2019-07" db="EMBL/GenBank/DDBJ databases">
        <title>Whole genome shotgun sequence of Cellulomonas soli NBRC 109434.</title>
        <authorList>
            <person name="Hosoyama A."/>
            <person name="Uohara A."/>
            <person name="Ohji S."/>
            <person name="Ichikawa N."/>
        </authorList>
    </citation>
    <scope>NUCLEOTIDE SEQUENCE [LARGE SCALE GENOMIC DNA]</scope>
    <source>
        <strain evidence="2 3">NBRC 109434</strain>
    </source>
</reference>
<sequence>MSAVDPALVGRWEQAWPQALGAWGRTSRMHAPVLHADADLDGSAPSFAWYDTATVEVHIDLAQVARLGLGDHAVAILAHEVGHHLLAPADRRSAVRIAARVRAGLVDLDDQVSGVANLWTDLLINDRLQRRAGVDLAAVWRTLGPPHDPVMALVLRACEILWGLRRGALAGPAPVGEDHANLLAKLVRAYGRDPVAGAGGFASLVRNAFPVEALTSGRPRTAFLCADACTGTDVPYGLASDDSLAAPVVHPALDPAVVGAALPDAPQPPADDAADAGVSGTAPDTAASPSAGSRGNTLLPAELHAVLAALGSRSTLEDVAVAWYREHAAPHLVRFPERVSHRSPEPLLGGLEDWSVGEDLGDIDWVATVAASPVVLPGRTTRRRELLEDDAAEPERRPLDLDLYLDSSGSMPDPKRHRSAVALGGAVLALSALRAGAWVQATTWSGPQQIAGTDGFTRDATVVLRAIVAHFGGGTSFPLGLLARTHLGGDGRRPTRRGPTHLAVVSDDGVSTMFTAWDPAEKQVVDLPLAARALEAAEGGGTLLLDVPRASVAGFEQMAPGFDVHDVRTEDDLVAFARAFARRTWGSRTSAGGAR</sequence>
<protein>
    <recommendedName>
        <fullName evidence="4">VWA domain-containing protein</fullName>
    </recommendedName>
</protein>
<accession>A0A512PB94</accession>
<evidence type="ECO:0000313" key="3">
    <source>
        <dbReference type="Proteomes" id="UP000321798"/>
    </source>
</evidence>
<evidence type="ECO:0000313" key="2">
    <source>
        <dbReference type="EMBL" id="GEP68479.1"/>
    </source>
</evidence>
<feature type="region of interest" description="Disordered" evidence="1">
    <location>
        <begin position="260"/>
        <end position="294"/>
    </location>
</feature>
<name>A0A512PB94_9CELL</name>
<gene>
    <name evidence="2" type="ORF">CSO01_11940</name>
</gene>
<proteinExistence type="predicted"/>
<dbReference type="AlphaFoldDB" id="A0A512PB94"/>
<comment type="caution">
    <text evidence="2">The sequence shown here is derived from an EMBL/GenBank/DDBJ whole genome shotgun (WGS) entry which is preliminary data.</text>
</comment>
<dbReference type="Proteomes" id="UP000321798">
    <property type="component" value="Unassembled WGS sequence"/>
</dbReference>
<keyword evidence="3" id="KW-1185">Reference proteome</keyword>
<dbReference type="RefSeq" id="WP_146952220.1">
    <property type="nucleotide sequence ID" value="NZ_BAABBJ010000009.1"/>
</dbReference>
<dbReference type="EMBL" id="BKAL01000003">
    <property type="protein sequence ID" value="GEP68479.1"/>
    <property type="molecule type" value="Genomic_DNA"/>
</dbReference>
<evidence type="ECO:0000256" key="1">
    <source>
        <dbReference type="SAM" id="MobiDB-lite"/>
    </source>
</evidence>
<organism evidence="2 3">
    <name type="scientific">Cellulomonas soli</name>
    <dbReference type="NCBI Taxonomy" id="931535"/>
    <lineage>
        <taxon>Bacteria</taxon>
        <taxon>Bacillati</taxon>
        <taxon>Actinomycetota</taxon>
        <taxon>Actinomycetes</taxon>
        <taxon>Micrococcales</taxon>
        <taxon>Cellulomonadaceae</taxon>
        <taxon>Cellulomonas</taxon>
    </lineage>
</organism>
<dbReference type="OrthoDB" id="974562at2"/>
<evidence type="ECO:0008006" key="4">
    <source>
        <dbReference type="Google" id="ProtNLM"/>
    </source>
</evidence>